<evidence type="ECO:0000313" key="3">
    <source>
        <dbReference type="Proteomes" id="UP000887013"/>
    </source>
</evidence>
<keyword evidence="3" id="KW-1185">Reference proteome</keyword>
<comment type="caution">
    <text evidence="2">The sequence shown here is derived from an EMBL/GenBank/DDBJ whole genome shotgun (WGS) entry which is preliminary data.</text>
</comment>
<proteinExistence type="predicted"/>
<organism evidence="2 3">
    <name type="scientific">Nephila pilipes</name>
    <name type="common">Giant wood spider</name>
    <name type="synonym">Nephila maculata</name>
    <dbReference type="NCBI Taxonomy" id="299642"/>
    <lineage>
        <taxon>Eukaryota</taxon>
        <taxon>Metazoa</taxon>
        <taxon>Ecdysozoa</taxon>
        <taxon>Arthropoda</taxon>
        <taxon>Chelicerata</taxon>
        <taxon>Arachnida</taxon>
        <taxon>Araneae</taxon>
        <taxon>Araneomorphae</taxon>
        <taxon>Entelegynae</taxon>
        <taxon>Araneoidea</taxon>
        <taxon>Nephilidae</taxon>
        <taxon>Nephila</taxon>
    </lineage>
</organism>
<evidence type="ECO:0000313" key="2">
    <source>
        <dbReference type="EMBL" id="GFT53831.1"/>
    </source>
</evidence>
<protein>
    <submittedName>
        <fullName evidence="2">Uncharacterized protein</fullName>
    </submittedName>
</protein>
<sequence>MVFSQIKETGSRLPSYRRRPQIMSSLTPRIDPQPFPPPLLSFRSVVTLSAFSASKQRIKKVITPEKVKREKMGKNPIKEDRRMNEQHFFPCPAGQFLFLTCVPRSLLEAMRRLAPNTKTTLPRIWPDTYSPSY</sequence>
<reference evidence="2" key="1">
    <citation type="submission" date="2020-08" db="EMBL/GenBank/DDBJ databases">
        <title>Multicomponent nature underlies the extraordinary mechanical properties of spider dragline silk.</title>
        <authorList>
            <person name="Kono N."/>
            <person name="Nakamura H."/>
            <person name="Mori M."/>
            <person name="Yoshida Y."/>
            <person name="Ohtoshi R."/>
            <person name="Malay A.D."/>
            <person name="Moran D.A.P."/>
            <person name="Tomita M."/>
            <person name="Numata K."/>
            <person name="Arakawa K."/>
        </authorList>
    </citation>
    <scope>NUCLEOTIDE SEQUENCE</scope>
</reference>
<feature type="region of interest" description="Disordered" evidence="1">
    <location>
        <begin position="62"/>
        <end position="81"/>
    </location>
</feature>
<gene>
    <name evidence="2" type="ORF">NPIL_578401</name>
</gene>
<dbReference type="AlphaFoldDB" id="A0A8X6P9X3"/>
<accession>A0A8X6P9X3</accession>
<name>A0A8X6P9X3_NEPPI</name>
<dbReference type="EMBL" id="BMAW01017409">
    <property type="protein sequence ID" value="GFT53831.1"/>
    <property type="molecule type" value="Genomic_DNA"/>
</dbReference>
<dbReference type="Proteomes" id="UP000887013">
    <property type="component" value="Unassembled WGS sequence"/>
</dbReference>
<evidence type="ECO:0000256" key="1">
    <source>
        <dbReference type="SAM" id="MobiDB-lite"/>
    </source>
</evidence>